<protein>
    <submittedName>
        <fullName evidence="10">23S rRNA (Uracil(1939)-C(5))-methyltransferase RlmD</fullName>
        <ecNumber evidence="10">2.1.1.190</ecNumber>
    </submittedName>
</protein>
<dbReference type="PANTHER" id="PTHR11061">
    <property type="entry name" value="RNA M5U METHYLTRANSFERASE"/>
    <property type="match status" value="1"/>
</dbReference>
<feature type="active site" description="Nucleophile" evidence="6">
    <location>
        <position position="478"/>
    </location>
</feature>
<feature type="region of interest" description="Disordered" evidence="8">
    <location>
        <begin position="1"/>
        <end position="68"/>
    </location>
</feature>
<name>A0A329MMM1_9BACL</name>
<dbReference type="PROSITE" id="PS50926">
    <property type="entry name" value="TRAM"/>
    <property type="match status" value="1"/>
</dbReference>
<feature type="compositionally biased region" description="Basic and acidic residues" evidence="8">
    <location>
        <begin position="1"/>
        <end position="17"/>
    </location>
</feature>
<dbReference type="OrthoDB" id="9804590at2"/>
<evidence type="ECO:0000256" key="1">
    <source>
        <dbReference type="ARBA" id="ARBA00022485"/>
    </source>
</evidence>
<comment type="caution">
    <text evidence="10">The sequence shown here is derived from an EMBL/GenBank/DDBJ whole genome shotgun (WGS) entry which is preliminary data.</text>
</comment>
<evidence type="ECO:0000256" key="5">
    <source>
        <dbReference type="ARBA" id="ARBA00023014"/>
    </source>
</evidence>
<evidence type="ECO:0000313" key="11">
    <source>
        <dbReference type="Proteomes" id="UP000250369"/>
    </source>
</evidence>
<organism evidence="10 11">
    <name type="scientific">Paenibacillus contaminans</name>
    <dbReference type="NCBI Taxonomy" id="450362"/>
    <lineage>
        <taxon>Bacteria</taxon>
        <taxon>Bacillati</taxon>
        <taxon>Bacillota</taxon>
        <taxon>Bacilli</taxon>
        <taxon>Bacillales</taxon>
        <taxon>Paenibacillaceae</taxon>
        <taxon>Paenibacillus</taxon>
    </lineage>
</organism>
<dbReference type="Gene3D" id="2.40.50.1070">
    <property type="match status" value="1"/>
</dbReference>
<dbReference type="NCBIfam" id="TIGR00479">
    <property type="entry name" value="rumA"/>
    <property type="match status" value="1"/>
</dbReference>
<keyword evidence="5" id="KW-0411">Iron-sulfur</keyword>
<dbReference type="SUPFAM" id="SSF50249">
    <property type="entry name" value="Nucleic acid-binding proteins"/>
    <property type="match status" value="1"/>
</dbReference>
<dbReference type="CDD" id="cd02440">
    <property type="entry name" value="AdoMet_MTases"/>
    <property type="match status" value="1"/>
</dbReference>
<dbReference type="PROSITE" id="PS01230">
    <property type="entry name" value="TRMA_1"/>
    <property type="match status" value="1"/>
</dbReference>
<dbReference type="InterPro" id="IPR029063">
    <property type="entry name" value="SAM-dependent_MTases_sf"/>
</dbReference>
<dbReference type="FunFam" id="2.40.50.140:FF:000097">
    <property type="entry name" value="23S rRNA (uracil(1939)-C(5))-methyltransferase RlmD"/>
    <property type="match status" value="1"/>
</dbReference>
<dbReference type="InterPro" id="IPR030390">
    <property type="entry name" value="MeTrfase_TrmA_AS"/>
</dbReference>
<evidence type="ECO:0000256" key="3">
    <source>
        <dbReference type="ARBA" id="ARBA00022679"/>
    </source>
</evidence>
<evidence type="ECO:0000256" key="7">
    <source>
        <dbReference type="PROSITE-ProRule" id="PRU10015"/>
    </source>
</evidence>
<dbReference type="InterPro" id="IPR002792">
    <property type="entry name" value="TRAM_dom"/>
</dbReference>
<keyword evidence="1" id="KW-0479">Metal-binding</keyword>
<dbReference type="EC" id="2.1.1.190" evidence="10"/>
<dbReference type="PROSITE" id="PS01231">
    <property type="entry name" value="TRMA_2"/>
    <property type="match status" value="1"/>
</dbReference>
<dbReference type="GO" id="GO:0051539">
    <property type="term" value="F:4 iron, 4 sulfur cluster binding"/>
    <property type="evidence" value="ECO:0007669"/>
    <property type="project" value="UniProtKB-KW"/>
</dbReference>
<keyword evidence="1" id="KW-0004">4Fe-4S</keyword>
<keyword evidence="4 6" id="KW-0949">S-adenosyl-L-methionine</keyword>
<dbReference type="InterPro" id="IPR010280">
    <property type="entry name" value="U5_MeTrfase_fam"/>
</dbReference>
<dbReference type="FunFam" id="2.40.50.1070:FF:000003">
    <property type="entry name" value="23S rRNA (Uracil-5-)-methyltransferase RumA"/>
    <property type="match status" value="1"/>
</dbReference>
<evidence type="ECO:0000256" key="4">
    <source>
        <dbReference type="ARBA" id="ARBA00022691"/>
    </source>
</evidence>
<feature type="binding site" evidence="6">
    <location>
        <position position="353"/>
    </location>
    <ligand>
        <name>S-adenosyl-L-methionine</name>
        <dbReference type="ChEBI" id="CHEBI:59789"/>
    </ligand>
</feature>
<keyword evidence="11" id="KW-1185">Reference proteome</keyword>
<evidence type="ECO:0000256" key="2">
    <source>
        <dbReference type="ARBA" id="ARBA00022603"/>
    </source>
</evidence>
<evidence type="ECO:0000259" key="9">
    <source>
        <dbReference type="PROSITE" id="PS50926"/>
    </source>
</evidence>
<dbReference type="Gene3D" id="2.40.50.140">
    <property type="entry name" value="Nucleic acid-binding proteins"/>
    <property type="match status" value="1"/>
</dbReference>
<feature type="compositionally biased region" description="Polar residues" evidence="8">
    <location>
        <begin position="33"/>
        <end position="45"/>
    </location>
</feature>
<feature type="active site" evidence="7">
    <location>
        <position position="478"/>
    </location>
</feature>
<keyword evidence="1" id="KW-0408">Iron</keyword>
<evidence type="ECO:0000256" key="6">
    <source>
        <dbReference type="PROSITE-ProRule" id="PRU01024"/>
    </source>
</evidence>
<dbReference type="SUPFAM" id="SSF53335">
    <property type="entry name" value="S-adenosyl-L-methionine-dependent methyltransferases"/>
    <property type="match status" value="1"/>
</dbReference>
<dbReference type="RefSeq" id="WP_113030893.1">
    <property type="nucleotide sequence ID" value="NZ_QMFB01000005.1"/>
</dbReference>
<evidence type="ECO:0000313" key="10">
    <source>
        <dbReference type="EMBL" id="RAV21191.1"/>
    </source>
</evidence>
<dbReference type="GO" id="GO:0070041">
    <property type="term" value="F:rRNA (uridine-C5-)-methyltransferase activity"/>
    <property type="evidence" value="ECO:0007669"/>
    <property type="project" value="UniProtKB-ARBA"/>
</dbReference>
<dbReference type="InterPro" id="IPR012340">
    <property type="entry name" value="NA-bd_OB-fold"/>
</dbReference>
<gene>
    <name evidence="10" type="ORF">DQG23_11035</name>
</gene>
<dbReference type="Proteomes" id="UP000250369">
    <property type="component" value="Unassembled WGS sequence"/>
</dbReference>
<feature type="binding site" evidence="6">
    <location>
        <position position="403"/>
    </location>
    <ligand>
        <name>S-adenosyl-L-methionine</name>
        <dbReference type="ChEBI" id="CHEBI:59789"/>
    </ligand>
</feature>
<proteinExistence type="inferred from homology"/>
<keyword evidence="2 6" id="KW-0489">Methyltransferase</keyword>
<dbReference type="FunFam" id="3.40.50.150:FF:000009">
    <property type="entry name" value="23S rRNA (Uracil(1939)-C(5))-methyltransferase RlmD"/>
    <property type="match status" value="1"/>
</dbReference>
<feature type="domain" description="TRAM" evidence="9">
    <location>
        <begin position="71"/>
        <end position="129"/>
    </location>
</feature>
<dbReference type="GO" id="GO:0070475">
    <property type="term" value="P:rRNA base methylation"/>
    <property type="evidence" value="ECO:0007669"/>
    <property type="project" value="TreeGrafter"/>
</dbReference>
<dbReference type="Pfam" id="PF01938">
    <property type="entry name" value="TRAM"/>
    <property type="match status" value="1"/>
</dbReference>
<dbReference type="PROSITE" id="PS51687">
    <property type="entry name" value="SAM_MT_RNA_M5U"/>
    <property type="match status" value="1"/>
</dbReference>
<feature type="binding site" evidence="6">
    <location>
        <position position="382"/>
    </location>
    <ligand>
        <name>S-adenosyl-L-methionine</name>
        <dbReference type="ChEBI" id="CHEBI:59789"/>
    </ligand>
</feature>
<dbReference type="InterPro" id="IPR030391">
    <property type="entry name" value="MeTrfase_TrmA_CS"/>
</dbReference>
<reference evidence="10 11" key="1">
    <citation type="journal article" date="2009" name="Int. J. Syst. Evol. Microbiol.">
        <title>Paenibacillus contaminans sp. nov., isolated from a contaminated laboratory plate.</title>
        <authorList>
            <person name="Chou J.H."/>
            <person name="Lee J.H."/>
            <person name="Lin M.C."/>
            <person name="Chang P.S."/>
            <person name="Arun A.B."/>
            <person name="Young C.C."/>
            <person name="Chen W.M."/>
        </authorList>
    </citation>
    <scope>NUCLEOTIDE SEQUENCE [LARGE SCALE GENOMIC DNA]</scope>
    <source>
        <strain evidence="10 11">CKOBP-6</strain>
    </source>
</reference>
<evidence type="ECO:0000256" key="8">
    <source>
        <dbReference type="SAM" id="MobiDB-lite"/>
    </source>
</evidence>
<keyword evidence="3 6" id="KW-0808">Transferase</keyword>
<dbReference type="Gene3D" id="3.40.50.150">
    <property type="entry name" value="Vaccinia Virus protein VP39"/>
    <property type="match status" value="1"/>
</dbReference>
<comment type="similarity">
    <text evidence="6">Belongs to the class I-like SAM-binding methyltransferase superfamily. RNA M5U methyltransferase family.</text>
</comment>
<dbReference type="EMBL" id="QMFB01000005">
    <property type="protein sequence ID" value="RAV21191.1"/>
    <property type="molecule type" value="Genomic_DNA"/>
</dbReference>
<feature type="binding site" evidence="6">
    <location>
        <position position="451"/>
    </location>
    <ligand>
        <name>S-adenosyl-L-methionine</name>
        <dbReference type="ChEBI" id="CHEBI:59789"/>
    </ligand>
</feature>
<accession>A0A329MMM1</accession>
<dbReference type="PANTHER" id="PTHR11061:SF45">
    <property type="match status" value="1"/>
</dbReference>
<dbReference type="Pfam" id="PF05958">
    <property type="entry name" value="tRNA_U5-meth_tr"/>
    <property type="match status" value="1"/>
</dbReference>
<dbReference type="AlphaFoldDB" id="A0A329MMM1"/>
<sequence length="523" mass="57276">MTSEKKHGAGGSTDRKAAGNRNNGNEKKNTNRSYKNTANKDTASNLRPDRPDSQKHRPKTASAVSPASAEDVRVGDTIVVTVKRIGINGEGVGYYRRKAVFIKGALPEEVVKAAVTKAEPGYLTAEIKQLEKKSPLRIQPACSVYETCGGCQLQHMSYEGQLRAKEELVREAFARYTKRDNIPVRPIIGMDDPWGYRNKAQLQVATRDGRVLTGLYEAGTHRFVDITGCPIQHPGINSVMQTVSGIVQKLGIPIYNERTKRGALRMVVARVGTESGDVQLTFITAGNELPNADKLVALVRETLPSVKSIAHNINRENTPLVFGETTNVLWGDERIREKLGDVELSLSPRAFFQLNPQQTLRLYDAVKEAAALTGRELVVDAYCGTGTIALWLAPFAGEVRGIEVIADAVEDARRNAELSGASRASFHTGRAEQLLPEWVRAGTRPDVIVVDPPRTGCDRKLLDAIAAAKPKRLVYVSCNPSTLAKDCAVLLDAGFRIEWAQPVDMFPQTSHVECCALIVRSKE</sequence>